<feature type="coiled-coil region" evidence="4">
    <location>
        <begin position="846"/>
        <end position="873"/>
    </location>
</feature>
<dbReference type="InterPro" id="IPR011545">
    <property type="entry name" value="DEAD/DEAH_box_helicase_dom"/>
</dbReference>
<dbReference type="PROSITE" id="PS51192">
    <property type="entry name" value="HELICASE_ATP_BIND_1"/>
    <property type="match status" value="1"/>
</dbReference>
<dbReference type="GO" id="GO:0036297">
    <property type="term" value="P:interstrand cross-link repair"/>
    <property type="evidence" value="ECO:0007669"/>
    <property type="project" value="TreeGrafter"/>
</dbReference>
<dbReference type="PANTHER" id="PTHR47957:SF3">
    <property type="entry name" value="ATP-DEPENDENT HELICASE HRQ1"/>
    <property type="match status" value="1"/>
</dbReference>
<dbReference type="GO" id="GO:0003676">
    <property type="term" value="F:nucleic acid binding"/>
    <property type="evidence" value="ECO:0007669"/>
    <property type="project" value="InterPro"/>
</dbReference>
<dbReference type="PANTHER" id="PTHR47957">
    <property type="entry name" value="ATP-DEPENDENT HELICASE HRQ1"/>
    <property type="match status" value="1"/>
</dbReference>
<keyword evidence="4" id="KW-0175">Coiled coil</keyword>
<dbReference type="InterPro" id="IPR014013">
    <property type="entry name" value="Helic_SF1/SF2_ATP-bd_DinG/Rad3"/>
</dbReference>
<sequence>MASEIVPEAYTSILGDIILQECSKITKEKCKYNDTPIKLKPDPSEYKYGLKREEIIDIISKYFPGKEEEILQKMLKNSYILEFSDENDNKQYRSIYMDLFIRSVNLKTKNFTPNYIINPRLSLVKVTIPSNEDRKYRLDMNSNVKEIRELVDLLVQELGDKDAEQYVKIVNEYLELRKYNGLDLIQISMIRDAIRDFINGNHILIEAPTGFGKTEIFLFLILFVLIKYKFNSNNKILILYPRKALALDNMNRIIMLSALIEKIKGVKVPVLLRDGDSDKLEEGSKVRGGSLTCPNKHPLIFKNNRVTCSDEKCEYREMVHILDTKKYKNYNAEPLIIISNIYTIANRLLTFRKTEDINIEDFKKISLIILDEVHVYTDIFGGITSSVLGGIKEINNNVKFIGVSATIPNRDSFAKQLFNDNRISFINSLEIANKISEKLRGQKFYLVGFFEIRPDISWHTYAQLWTILASTYSIIYLNNPIIAKGGFTQSDPKNNTPDNYFSYQNIVFINNVYELRRFREEIMQNISIGEPKDRVKGDIKEAFRDPYYVYLPPELNNLNKASLDNNRIHWIGEIIRKHFGIVFMDAKDKFERFTKIAKGEYIAIASTSSLELGVDYEGVSFILNASADDEVEIVQRLGRAGRSSKMPKITLGIILSKNVPHQSFRIHDENYSKRIIYMLSGTQLGDIDKNKIGLRIMKNAKPVIEFKNLVIASINLYKKGIISDINVDLQSIFSEMENFVEDGIIKSELNEFKEVFFTKRLNCEKIMNRYAKFTKIKSTEKDLPFYIDKLEEKTEKFCDKISKDKVLSKSITQENNENIKNICAKLNSNLEKGIKLADNFNKSSDVTARRDNLNELKKKLREIRSNFEELDDLLGSQGIKHLINYQDEIRKKLNRNVQNIINIVLDLEKFVDKQPLENEKYFIICKKINSIPNKKLRNPNIIREFIFNYSSISSVGLGVEDPNLTRQNIKVSINDPLINSSRPISWHQDFYTILTRFYPFTIVNYSDYLESKQTRSSISNMPYGTLLLGLNLNYNEWDHNIRRNIGRYLSIDIQGRKKVLELKDIREIKIYNLLDLENRLGNPIVLKSKKGYEFYVKLGVDVSYIDYYLRNPDQVRQLANNKGLRYDPFILSYSRVCDIGHGISTDPFDINCPFQGECSLGKIFLPHSCRHWISYSMSSMKRPILPFIDKLNDNKIRGSVLVSPINEVFEVTSLLVFKKLDKVLISISDYTLPIYLNPKIRITLYDTNGLKVRFNKLITKEILKKMLFDEESKEFEELRYILLTKYYIIKKFRGNVYVGVRNLVSKKYKEYIEQIYSNNGEREEFLEFVYTILLHTLAHLLYEFIISKFNVDEDFIDYYYNLDMNNIFNKDDDSIYIYEKTSYGTLKLSEIIVRGFKNMTNLLDEFYEYALDELKRHEQDLDSYGKSLKNLKAQIMSGINKNYYKILQDEVEIYRNLSNNKIRPDLYTFKLYLTEKFNKDKVNEEINDYLSLADVVLENICIDGCSSCVITDYCHYPLHQNLVVSRRLAYYFIKEIFDEKSKRIKSTIELKGNSDLGFQIITHFAKENAKLIKITSAFIDKECLDIIKSVLNTNRNILVELTTNNLNNSKVLQEYSSLIESLKTTGRFKLNFDPKTHVKEYEVLFDSNYRITITTSWNCEKSSSKQNFSISVSYMNT</sequence>
<dbReference type="SMART" id="SM00487">
    <property type="entry name" value="DEXDc"/>
    <property type="match status" value="1"/>
</dbReference>
<feature type="domain" description="Helicase ATP-binding" evidence="6">
    <location>
        <begin position="172"/>
        <end position="421"/>
    </location>
</feature>
<evidence type="ECO:0000259" key="6">
    <source>
        <dbReference type="PROSITE" id="PS51193"/>
    </source>
</evidence>
<evidence type="ECO:0000256" key="4">
    <source>
        <dbReference type="SAM" id="Coils"/>
    </source>
</evidence>
<evidence type="ECO:0000259" key="5">
    <source>
        <dbReference type="PROSITE" id="PS51192"/>
    </source>
</evidence>
<gene>
    <name evidence="7" type="ORF">KN1_28230</name>
</gene>
<organism evidence="7 8">
    <name type="scientific">Stygiolobus caldivivus</name>
    <dbReference type="NCBI Taxonomy" id="2824673"/>
    <lineage>
        <taxon>Archaea</taxon>
        <taxon>Thermoproteota</taxon>
        <taxon>Thermoprotei</taxon>
        <taxon>Sulfolobales</taxon>
        <taxon>Sulfolobaceae</taxon>
        <taxon>Stygiolobus</taxon>
    </lineage>
</organism>
<feature type="domain" description="Helicase ATP-binding" evidence="5">
    <location>
        <begin position="194"/>
        <end position="425"/>
    </location>
</feature>
<dbReference type="InterPro" id="IPR014001">
    <property type="entry name" value="Helicase_ATP-bd"/>
</dbReference>
<dbReference type="Pfam" id="PF00270">
    <property type="entry name" value="DEAD"/>
    <property type="match status" value="2"/>
</dbReference>
<dbReference type="InterPro" id="IPR027417">
    <property type="entry name" value="P-loop_NTPase"/>
</dbReference>
<name>A0A8D5UA59_9CREN</name>
<dbReference type="KEGG" id="csty:KN1_28230"/>
<keyword evidence="8" id="KW-1185">Reference proteome</keyword>
<dbReference type="GO" id="GO:0043138">
    <property type="term" value="F:3'-5' DNA helicase activity"/>
    <property type="evidence" value="ECO:0007669"/>
    <property type="project" value="TreeGrafter"/>
</dbReference>
<keyword evidence="3" id="KW-0067">ATP-binding</keyword>
<reference evidence="7 8" key="1">
    <citation type="submission" date="2021-04" db="EMBL/GenBank/DDBJ databases">
        <title>Complete genome sequence of Stygiolobus sp. KN-1.</title>
        <authorList>
            <person name="Nakamura K."/>
            <person name="Sakai H."/>
            <person name="Kurosawa N."/>
        </authorList>
    </citation>
    <scope>NUCLEOTIDE SEQUENCE [LARGE SCALE GENOMIC DNA]</scope>
    <source>
        <strain evidence="7 8">KN-1</strain>
    </source>
</reference>
<dbReference type="PROSITE" id="PS51193">
    <property type="entry name" value="HELICASE_ATP_BIND_2"/>
    <property type="match status" value="1"/>
</dbReference>
<proteinExistence type="predicted"/>
<dbReference type="SMART" id="SM00490">
    <property type="entry name" value="HELICc"/>
    <property type="match status" value="1"/>
</dbReference>
<accession>A0A8D5UA59</accession>
<evidence type="ECO:0008006" key="9">
    <source>
        <dbReference type="Google" id="ProtNLM"/>
    </source>
</evidence>
<dbReference type="GO" id="GO:0006289">
    <property type="term" value="P:nucleotide-excision repair"/>
    <property type="evidence" value="ECO:0007669"/>
    <property type="project" value="TreeGrafter"/>
</dbReference>
<dbReference type="Pfam" id="PF00271">
    <property type="entry name" value="Helicase_C"/>
    <property type="match status" value="1"/>
</dbReference>
<dbReference type="InterPro" id="IPR001650">
    <property type="entry name" value="Helicase_C-like"/>
</dbReference>
<evidence type="ECO:0000256" key="1">
    <source>
        <dbReference type="ARBA" id="ARBA00022741"/>
    </source>
</evidence>
<dbReference type="GO" id="GO:0005524">
    <property type="term" value="F:ATP binding"/>
    <property type="evidence" value="ECO:0007669"/>
    <property type="project" value="UniProtKB-KW"/>
</dbReference>
<dbReference type="RefSeq" id="WP_221288316.1">
    <property type="nucleotide sequence ID" value="NZ_AP024597.1"/>
</dbReference>
<dbReference type="GeneID" id="66164538"/>
<evidence type="ECO:0000256" key="3">
    <source>
        <dbReference type="ARBA" id="ARBA00022840"/>
    </source>
</evidence>
<dbReference type="Gene3D" id="3.40.50.300">
    <property type="entry name" value="P-loop containing nucleotide triphosphate hydrolases"/>
    <property type="match status" value="2"/>
</dbReference>
<evidence type="ECO:0000313" key="7">
    <source>
        <dbReference type="EMBL" id="BCU71526.1"/>
    </source>
</evidence>
<dbReference type="SUPFAM" id="SSF52540">
    <property type="entry name" value="P-loop containing nucleoside triphosphate hydrolases"/>
    <property type="match status" value="1"/>
</dbReference>
<dbReference type="GO" id="GO:0016787">
    <property type="term" value="F:hydrolase activity"/>
    <property type="evidence" value="ECO:0007669"/>
    <property type="project" value="UniProtKB-KW"/>
</dbReference>
<dbReference type="EMBL" id="AP024597">
    <property type="protein sequence ID" value="BCU71526.1"/>
    <property type="molecule type" value="Genomic_DNA"/>
</dbReference>
<evidence type="ECO:0000256" key="2">
    <source>
        <dbReference type="ARBA" id="ARBA00022801"/>
    </source>
</evidence>
<dbReference type="Proteomes" id="UP000825123">
    <property type="component" value="Chromosome"/>
</dbReference>
<keyword evidence="2" id="KW-0378">Hydrolase</keyword>
<evidence type="ECO:0000313" key="8">
    <source>
        <dbReference type="Proteomes" id="UP000825123"/>
    </source>
</evidence>
<protein>
    <recommendedName>
        <fullName evidence="9">DEAD/DEAH box helicase</fullName>
    </recommendedName>
</protein>
<keyword evidence="1" id="KW-0547">Nucleotide-binding</keyword>